<dbReference type="NCBIfam" id="TIGR00810">
    <property type="entry name" value="secG"/>
    <property type="match status" value="1"/>
</dbReference>
<gene>
    <name evidence="13" type="ORF">A2557_11185</name>
</gene>
<evidence type="ECO:0000256" key="3">
    <source>
        <dbReference type="ARBA" id="ARBA00017876"/>
    </source>
</evidence>
<dbReference type="PRINTS" id="PR01651">
    <property type="entry name" value="SECGEXPORT"/>
</dbReference>
<name>A0A1F6H0X8_9PROT</name>
<evidence type="ECO:0000256" key="10">
    <source>
        <dbReference type="ARBA" id="ARBA00023136"/>
    </source>
</evidence>
<dbReference type="EMBL" id="MFNF01000008">
    <property type="protein sequence ID" value="OGH03981.1"/>
    <property type="molecule type" value="Genomic_DNA"/>
</dbReference>
<feature type="transmembrane region" description="Helical" evidence="11">
    <location>
        <begin position="51"/>
        <end position="70"/>
    </location>
</feature>
<sequence>MNGFLTAFHVITCFFIIFAVLLQVGRGAELGAAFGSMGQAQSSRGPQSFMAKFTTVIAILFMCTSALLTYQSSPSRQSSVMDKVELPAPAPAADPSSVTTETMPLTSEALKTAAPVEAQAPATVPPVEAPAPAAQ</sequence>
<dbReference type="GO" id="GO:0065002">
    <property type="term" value="P:intracellular protein transmembrane transport"/>
    <property type="evidence" value="ECO:0007669"/>
    <property type="project" value="TreeGrafter"/>
</dbReference>
<evidence type="ECO:0000256" key="9">
    <source>
        <dbReference type="ARBA" id="ARBA00023010"/>
    </source>
</evidence>
<dbReference type="PANTHER" id="PTHR34182">
    <property type="entry name" value="PROTEIN-EXPORT MEMBRANE PROTEIN SECG"/>
    <property type="match status" value="1"/>
</dbReference>
<evidence type="ECO:0000256" key="11">
    <source>
        <dbReference type="RuleBase" id="RU365087"/>
    </source>
</evidence>
<comment type="similarity">
    <text evidence="2 11">Belongs to the SecG family.</text>
</comment>
<organism evidence="13 14">
    <name type="scientific">Candidatus Lambdaproteobacteria bacterium RIFOXYD2_FULL_56_26</name>
    <dbReference type="NCBI Taxonomy" id="1817773"/>
    <lineage>
        <taxon>Bacteria</taxon>
        <taxon>Pseudomonadati</taxon>
        <taxon>Pseudomonadota</taxon>
        <taxon>Candidatus Lambdaproteobacteria</taxon>
    </lineage>
</organism>
<evidence type="ECO:0000256" key="8">
    <source>
        <dbReference type="ARBA" id="ARBA00022989"/>
    </source>
</evidence>
<dbReference type="GO" id="GO:0005886">
    <property type="term" value="C:plasma membrane"/>
    <property type="evidence" value="ECO:0007669"/>
    <property type="project" value="UniProtKB-SubCell"/>
</dbReference>
<comment type="caution">
    <text evidence="11">Lacks conserved residue(s) required for the propagation of feature annotation.</text>
</comment>
<comment type="caution">
    <text evidence="13">The sequence shown here is derived from an EMBL/GenBank/DDBJ whole genome shotgun (WGS) entry which is preliminary data.</text>
</comment>
<keyword evidence="6 11" id="KW-0812">Transmembrane</keyword>
<dbReference type="Pfam" id="PF03840">
    <property type="entry name" value="SecG"/>
    <property type="match status" value="1"/>
</dbReference>
<dbReference type="InterPro" id="IPR004692">
    <property type="entry name" value="SecG"/>
</dbReference>
<feature type="region of interest" description="Disordered" evidence="12">
    <location>
        <begin position="80"/>
        <end position="135"/>
    </location>
</feature>
<evidence type="ECO:0000256" key="5">
    <source>
        <dbReference type="ARBA" id="ARBA00022475"/>
    </source>
</evidence>
<proteinExistence type="inferred from homology"/>
<evidence type="ECO:0000256" key="4">
    <source>
        <dbReference type="ARBA" id="ARBA00022448"/>
    </source>
</evidence>
<evidence type="ECO:0000313" key="14">
    <source>
        <dbReference type="Proteomes" id="UP000177583"/>
    </source>
</evidence>
<evidence type="ECO:0000256" key="1">
    <source>
        <dbReference type="ARBA" id="ARBA00004651"/>
    </source>
</evidence>
<evidence type="ECO:0000256" key="2">
    <source>
        <dbReference type="ARBA" id="ARBA00008445"/>
    </source>
</evidence>
<evidence type="ECO:0000256" key="6">
    <source>
        <dbReference type="ARBA" id="ARBA00022692"/>
    </source>
</evidence>
<keyword evidence="5 11" id="KW-1003">Cell membrane</keyword>
<accession>A0A1F6H0X8</accession>
<feature type="compositionally biased region" description="Low complexity" evidence="12">
    <location>
        <begin position="112"/>
        <end position="122"/>
    </location>
</feature>
<keyword evidence="10 11" id="KW-0472">Membrane</keyword>
<keyword evidence="4 11" id="KW-0813">Transport</keyword>
<keyword evidence="9 11" id="KW-0811">Translocation</keyword>
<feature type="compositionally biased region" description="Polar residues" evidence="12">
    <location>
        <begin position="96"/>
        <end position="105"/>
    </location>
</feature>
<keyword evidence="7 11" id="KW-0653">Protein transport</keyword>
<dbReference type="GO" id="GO:0015450">
    <property type="term" value="F:protein-transporting ATPase activity"/>
    <property type="evidence" value="ECO:0007669"/>
    <property type="project" value="UniProtKB-UniRule"/>
</dbReference>
<evidence type="ECO:0000256" key="7">
    <source>
        <dbReference type="ARBA" id="ARBA00022927"/>
    </source>
</evidence>
<comment type="subcellular location">
    <subcellularLocation>
        <location evidence="1 11">Cell membrane</location>
        <topology evidence="1 11">Multi-pass membrane protein</topology>
    </subcellularLocation>
</comment>
<comment type="function">
    <text evidence="11">Involved in protein export. Participates in an early event of protein translocation.</text>
</comment>
<evidence type="ECO:0000256" key="12">
    <source>
        <dbReference type="SAM" id="MobiDB-lite"/>
    </source>
</evidence>
<keyword evidence="8 11" id="KW-1133">Transmembrane helix</keyword>
<evidence type="ECO:0000313" key="13">
    <source>
        <dbReference type="EMBL" id="OGH03981.1"/>
    </source>
</evidence>
<dbReference type="GO" id="GO:0043952">
    <property type="term" value="P:protein transport by the Sec complex"/>
    <property type="evidence" value="ECO:0007669"/>
    <property type="project" value="TreeGrafter"/>
</dbReference>
<protein>
    <recommendedName>
        <fullName evidence="3 11">Protein-export membrane protein SecG</fullName>
    </recommendedName>
</protein>
<dbReference type="Proteomes" id="UP000177583">
    <property type="component" value="Unassembled WGS sequence"/>
</dbReference>
<reference evidence="13 14" key="1">
    <citation type="journal article" date="2016" name="Nat. Commun.">
        <title>Thousands of microbial genomes shed light on interconnected biogeochemical processes in an aquifer system.</title>
        <authorList>
            <person name="Anantharaman K."/>
            <person name="Brown C.T."/>
            <person name="Hug L.A."/>
            <person name="Sharon I."/>
            <person name="Castelle C.J."/>
            <person name="Probst A.J."/>
            <person name="Thomas B.C."/>
            <person name="Singh A."/>
            <person name="Wilkins M.J."/>
            <person name="Karaoz U."/>
            <person name="Brodie E.L."/>
            <person name="Williams K.H."/>
            <person name="Hubbard S.S."/>
            <person name="Banfield J.F."/>
        </authorList>
    </citation>
    <scope>NUCLEOTIDE SEQUENCE [LARGE SCALE GENOMIC DNA]</scope>
</reference>
<dbReference type="PANTHER" id="PTHR34182:SF1">
    <property type="entry name" value="PROTEIN-EXPORT MEMBRANE PROTEIN SECG"/>
    <property type="match status" value="1"/>
</dbReference>
<dbReference type="GO" id="GO:0009306">
    <property type="term" value="P:protein secretion"/>
    <property type="evidence" value="ECO:0007669"/>
    <property type="project" value="UniProtKB-UniRule"/>
</dbReference>
<dbReference type="AlphaFoldDB" id="A0A1F6H0X8"/>